<dbReference type="WBParaSite" id="jg5997">
    <property type="protein sequence ID" value="jg5997"/>
    <property type="gene ID" value="jg5997"/>
</dbReference>
<evidence type="ECO:0000313" key="2">
    <source>
        <dbReference type="WBParaSite" id="jg5997"/>
    </source>
</evidence>
<sequence length="149" mass="16000">MLIHQQLQAAALCSQQQAAMVAAAAAATASKPPYCSEPSPSAFTSNSNNSIMAKSVANSCPQNPAVDTRIQNGNLFPPSANLAGAVNSASLKSPLMHRLQQATSPFFMFSPANFSEEFVMKLIQQQQLQLQQQQTEQQAVHKQQQSLPS</sequence>
<dbReference type="Proteomes" id="UP000887574">
    <property type="component" value="Unplaced"/>
</dbReference>
<accession>A0A915EH55</accession>
<organism evidence="1 2">
    <name type="scientific">Ditylenchus dipsaci</name>
    <dbReference type="NCBI Taxonomy" id="166011"/>
    <lineage>
        <taxon>Eukaryota</taxon>
        <taxon>Metazoa</taxon>
        <taxon>Ecdysozoa</taxon>
        <taxon>Nematoda</taxon>
        <taxon>Chromadorea</taxon>
        <taxon>Rhabditida</taxon>
        <taxon>Tylenchina</taxon>
        <taxon>Tylenchomorpha</taxon>
        <taxon>Sphaerularioidea</taxon>
        <taxon>Anguinidae</taxon>
        <taxon>Anguininae</taxon>
        <taxon>Ditylenchus</taxon>
    </lineage>
</organism>
<reference evidence="2" key="1">
    <citation type="submission" date="2022-11" db="UniProtKB">
        <authorList>
            <consortium name="WormBaseParasite"/>
        </authorList>
    </citation>
    <scope>IDENTIFICATION</scope>
</reference>
<proteinExistence type="predicted"/>
<protein>
    <submittedName>
        <fullName evidence="2">Uncharacterized protein</fullName>
    </submittedName>
</protein>
<name>A0A915EH55_9BILA</name>
<evidence type="ECO:0000313" key="1">
    <source>
        <dbReference type="Proteomes" id="UP000887574"/>
    </source>
</evidence>
<keyword evidence="1" id="KW-1185">Reference proteome</keyword>
<dbReference type="AlphaFoldDB" id="A0A915EH55"/>